<keyword evidence="10" id="KW-1185">Reference proteome</keyword>
<dbReference type="SUPFAM" id="SSF81345">
    <property type="entry name" value="ABC transporter involved in vitamin B12 uptake, BtuC"/>
    <property type="match status" value="1"/>
</dbReference>
<gene>
    <name evidence="9" type="ORF">J8TS2_26290</name>
</gene>
<comment type="caution">
    <text evidence="9">The sequence shown here is derived from an EMBL/GenBank/DDBJ whole genome shotgun (WGS) entry which is preliminary data.</text>
</comment>
<dbReference type="PANTHER" id="PTHR30472">
    <property type="entry name" value="FERRIC ENTEROBACTIN TRANSPORT SYSTEM PERMEASE PROTEIN"/>
    <property type="match status" value="1"/>
</dbReference>
<evidence type="ECO:0000256" key="4">
    <source>
        <dbReference type="ARBA" id="ARBA00022475"/>
    </source>
</evidence>
<proteinExistence type="inferred from homology"/>
<accession>A0ABQ4KK32</accession>
<keyword evidence="6 8" id="KW-1133">Transmembrane helix</keyword>
<sequence>MRSFIQHSNILKITINLVVLGAIILSATLAISYGSTEIKLRTVWNAVFQFNPEFSSHQIIQELRLPRALSAALVGAFLAVSGTIMQGMTRNPLASPSIMGVTDGAAFGLMIILAFFPSTSNLGLTLSSFIGAALAVSLIFMIGSASGNGLTPVKLALAGVAIGTMLRSITSILSLHFQLEKEMGFWLAGGLDKTNWSSVQMLAIFGVIGLLFAISISKSMTVLSLGEDVSIGLGQNNAMIKILGIVAVFMLTGVSVSVAGAIGFVGLIVPHITRFLMGADYRWIIPSSALFGALLVILSDLVSRMMNAPFETPVGAITSLIGVPFFLYLARSKGEKK</sequence>
<feature type="transmembrane region" description="Helical" evidence="8">
    <location>
        <begin position="314"/>
        <end position="331"/>
    </location>
</feature>
<evidence type="ECO:0000256" key="5">
    <source>
        <dbReference type="ARBA" id="ARBA00022692"/>
    </source>
</evidence>
<feature type="transmembrane region" description="Helical" evidence="8">
    <location>
        <begin position="238"/>
        <end position="269"/>
    </location>
</feature>
<dbReference type="PANTHER" id="PTHR30472:SF58">
    <property type="entry name" value="IRON(3+)-HYDROXAMATE IMPORT SYSTEM PERMEASE PROTEIN FHUB"/>
    <property type="match status" value="1"/>
</dbReference>
<evidence type="ECO:0000313" key="9">
    <source>
        <dbReference type="EMBL" id="GIN58310.1"/>
    </source>
</evidence>
<keyword evidence="3" id="KW-0813">Transport</keyword>
<feature type="transmembrane region" description="Helical" evidence="8">
    <location>
        <begin position="281"/>
        <end position="302"/>
    </location>
</feature>
<protein>
    <submittedName>
        <fullName evidence="9">Ferrichrome ABC transporter permease</fullName>
    </submittedName>
</protein>
<name>A0ABQ4KK32_9BACI</name>
<evidence type="ECO:0000256" key="8">
    <source>
        <dbReference type="SAM" id="Phobius"/>
    </source>
</evidence>
<evidence type="ECO:0000256" key="3">
    <source>
        <dbReference type="ARBA" id="ARBA00022448"/>
    </source>
</evidence>
<dbReference type="InterPro" id="IPR000522">
    <property type="entry name" value="ABC_transptr_permease_BtuC"/>
</dbReference>
<dbReference type="CDD" id="cd06550">
    <property type="entry name" value="TM_ABC_iron-siderophores_like"/>
    <property type="match status" value="1"/>
</dbReference>
<organism evidence="9 10">
    <name type="scientific">Lederbergia ruris</name>
    <dbReference type="NCBI Taxonomy" id="217495"/>
    <lineage>
        <taxon>Bacteria</taxon>
        <taxon>Bacillati</taxon>
        <taxon>Bacillota</taxon>
        <taxon>Bacilli</taxon>
        <taxon>Bacillales</taxon>
        <taxon>Bacillaceae</taxon>
        <taxon>Lederbergia</taxon>
    </lineage>
</organism>
<dbReference type="Gene3D" id="1.10.3470.10">
    <property type="entry name" value="ABC transporter involved in vitamin B12 uptake, BtuC"/>
    <property type="match status" value="1"/>
</dbReference>
<feature type="transmembrane region" description="Helical" evidence="8">
    <location>
        <begin position="97"/>
        <end position="116"/>
    </location>
</feature>
<keyword evidence="5 8" id="KW-0812">Transmembrane</keyword>
<feature type="transmembrane region" description="Helical" evidence="8">
    <location>
        <begin position="199"/>
        <end position="217"/>
    </location>
</feature>
<dbReference type="Proteomes" id="UP000679950">
    <property type="component" value="Unassembled WGS sequence"/>
</dbReference>
<dbReference type="InterPro" id="IPR037294">
    <property type="entry name" value="ABC_BtuC-like"/>
</dbReference>
<dbReference type="EMBL" id="BORB01000021">
    <property type="protein sequence ID" value="GIN58310.1"/>
    <property type="molecule type" value="Genomic_DNA"/>
</dbReference>
<feature type="transmembrane region" description="Helical" evidence="8">
    <location>
        <begin position="12"/>
        <end position="34"/>
    </location>
</feature>
<evidence type="ECO:0000256" key="1">
    <source>
        <dbReference type="ARBA" id="ARBA00004651"/>
    </source>
</evidence>
<evidence type="ECO:0000256" key="2">
    <source>
        <dbReference type="ARBA" id="ARBA00007935"/>
    </source>
</evidence>
<keyword evidence="7 8" id="KW-0472">Membrane</keyword>
<dbReference type="RefSeq" id="WP_212966556.1">
    <property type="nucleotide sequence ID" value="NZ_BORB01000021.1"/>
</dbReference>
<comment type="similarity">
    <text evidence="2">Belongs to the binding-protein-dependent transport system permease family. FecCD subfamily.</text>
</comment>
<evidence type="ECO:0000313" key="10">
    <source>
        <dbReference type="Proteomes" id="UP000679950"/>
    </source>
</evidence>
<evidence type="ECO:0000256" key="6">
    <source>
        <dbReference type="ARBA" id="ARBA00022989"/>
    </source>
</evidence>
<reference evidence="9 10" key="1">
    <citation type="submission" date="2021-03" db="EMBL/GenBank/DDBJ databases">
        <title>Antimicrobial resistance genes in bacteria isolated from Japanese honey, and their potential for conferring macrolide and lincosamide resistance in the American foulbrood pathogen Paenibacillus larvae.</title>
        <authorList>
            <person name="Okamoto M."/>
            <person name="Kumagai M."/>
            <person name="Kanamori H."/>
            <person name="Takamatsu D."/>
        </authorList>
    </citation>
    <scope>NUCLEOTIDE SEQUENCE [LARGE SCALE GENOMIC DNA]</scope>
    <source>
        <strain evidence="9 10">J8TS2</strain>
    </source>
</reference>
<dbReference type="Pfam" id="PF01032">
    <property type="entry name" value="FecCD"/>
    <property type="match status" value="1"/>
</dbReference>
<comment type="subcellular location">
    <subcellularLocation>
        <location evidence="1">Cell membrane</location>
        <topology evidence="1">Multi-pass membrane protein</topology>
    </subcellularLocation>
</comment>
<feature type="transmembrane region" description="Helical" evidence="8">
    <location>
        <begin position="122"/>
        <end position="143"/>
    </location>
</feature>
<feature type="transmembrane region" description="Helical" evidence="8">
    <location>
        <begin position="155"/>
        <end position="179"/>
    </location>
</feature>
<evidence type="ECO:0000256" key="7">
    <source>
        <dbReference type="ARBA" id="ARBA00023136"/>
    </source>
</evidence>
<keyword evidence="4" id="KW-1003">Cell membrane</keyword>